<evidence type="ECO:0000313" key="7">
    <source>
        <dbReference type="Proteomes" id="UP000075391"/>
    </source>
</evidence>
<gene>
    <name evidence="6" type="ORF">AZI85_00135</name>
</gene>
<dbReference type="InterPro" id="IPR006128">
    <property type="entry name" value="Lipoprotein_PsaA-like"/>
</dbReference>
<dbReference type="GO" id="GO:0030001">
    <property type="term" value="P:metal ion transport"/>
    <property type="evidence" value="ECO:0007669"/>
    <property type="project" value="InterPro"/>
</dbReference>
<organism evidence="6 7">
    <name type="scientific">Bdellovibrio bacteriovorus</name>
    <dbReference type="NCBI Taxonomy" id="959"/>
    <lineage>
        <taxon>Bacteria</taxon>
        <taxon>Pseudomonadati</taxon>
        <taxon>Bdellovibrionota</taxon>
        <taxon>Bdellovibrionia</taxon>
        <taxon>Bdellovibrionales</taxon>
        <taxon>Pseudobdellovibrionaceae</taxon>
        <taxon>Bdellovibrio</taxon>
    </lineage>
</organism>
<dbReference type="PANTHER" id="PTHR42953:SF2">
    <property type="entry name" value="ADHESION PROTEIN"/>
    <property type="match status" value="1"/>
</dbReference>
<dbReference type="SUPFAM" id="SSF53807">
    <property type="entry name" value="Helical backbone' metal receptor"/>
    <property type="match status" value="1"/>
</dbReference>
<dbReference type="Gene3D" id="3.40.50.1980">
    <property type="entry name" value="Nitrogenase molybdenum iron protein domain"/>
    <property type="match status" value="2"/>
</dbReference>
<dbReference type="RefSeq" id="WP_063242194.1">
    <property type="nucleotide sequence ID" value="NZ_LUKF01000001.1"/>
</dbReference>
<keyword evidence="2 4" id="KW-0813">Transport</keyword>
<dbReference type="OrthoDB" id="5292050at2"/>
<dbReference type="PRINTS" id="PR00690">
    <property type="entry name" value="ADHESNFAMILY"/>
</dbReference>
<evidence type="ECO:0000256" key="5">
    <source>
        <dbReference type="SAM" id="SignalP"/>
    </source>
</evidence>
<feature type="signal peptide" evidence="5">
    <location>
        <begin position="1"/>
        <end position="18"/>
    </location>
</feature>
<dbReference type="InterPro" id="IPR006129">
    <property type="entry name" value="AdhesinB"/>
</dbReference>
<dbReference type="EMBL" id="LUKF01000001">
    <property type="protein sequence ID" value="KYG70402.1"/>
    <property type="molecule type" value="Genomic_DNA"/>
</dbReference>
<reference evidence="6 7" key="1">
    <citation type="submission" date="2016-03" db="EMBL/GenBank/DDBJ databases">
        <authorList>
            <person name="Ploux O."/>
        </authorList>
    </citation>
    <scope>NUCLEOTIDE SEQUENCE [LARGE SCALE GENOMIC DNA]</scope>
    <source>
        <strain evidence="6 7">BER2</strain>
    </source>
</reference>
<dbReference type="AlphaFoldDB" id="A0A150WVT1"/>
<sequence length="293" mass="31507">MKSFVFATCLFCASTTFAKIKVVTTLPDIAEVVQAIGGSEVEVQSLLKGSEDPHYAEARPDYILKVNRADVLCSVGLELEVGWLPKVLEKAGNAKVSSGGKGSCILGKSVKPVDVPVGVINRSLGDVHPQGNPHFALSPEKLVEGASEVVRVLSEVDPGKASEFSKNYDAFKKKMTDLQTELSKSVKKVKVMEYHKEFTYFFNAYGLESIGSLEEKPGMPPSAARLAQVAKLAKDNKVAVLFATPSAPHKALERFTELSGIPVVTVPSYVQTSGNSDAKTIEGLQKLLVRSIP</sequence>
<dbReference type="InterPro" id="IPR006127">
    <property type="entry name" value="ZnuA-like"/>
</dbReference>
<evidence type="ECO:0000313" key="6">
    <source>
        <dbReference type="EMBL" id="KYG70402.1"/>
    </source>
</evidence>
<feature type="chain" id="PRO_5007573822" evidence="5">
    <location>
        <begin position="19"/>
        <end position="293"/>
    </location>
</feature>
<dbReference type="PRINTS" id="PR00691">
    <property type="entry name" value="ADHESINB"/>
</dbReference>
<comment type="similarity">
    <text evidence="1 4">Belongs to the bacterial solute-binding protein 9 family.</text>
</comment>
<proteinExistence type="inferred from homology"/>
<dbReference type="GO" id="GO:0046872">
    <property type="term" value="F:metal ion binding"/>
    <property type="evidence" value="ECO:0007669"/>
    <property type="project" value="InterPro"/>
</dbReference>
<name>A0A150WVT1_BDEBC</name>
<evidence type="ECO:0000256" key="2">
    <source>
        <dbReference type="ARBA" id="ARBA00022448"/>
    </source>
</evidence>
<evidence type="ECO:0000256" key="3">
    <source>
        <dbReference type="ARBA" id="ARBA00022729"/>
    </source>
</evidence>
<accession>A0A150WVT1</accession>
<dbReference type="GO" id="GO:0007155">
    <property type="term" value="P:cell adhesion"/>
    <property type="evidence" value="ECO:0007669"/>
    <property type="project" value="InterPro"/>
</dbReference>
<evidence type="ECO:0000256" key="4">
    <source>
        <dbReference type="RuleBase" id="RU003512"/>
    </source>
</evidence>
<dbReference type="Pfam" id="PF01297">
    <property type="entry name" value="ZnuA"/>
    <property type="match status" value="1"/>
</dbReference>
<keyword evidence="3 5" id="KW-0732">Signal</keyword>
<dbReference type="Proteomes" id="UP000075391">
    <property type="component" value="Unassembled WGS sequence"/>
</dbReference>
<dbReference type="PANTHER" id="PTHR42953">
    <property type="entry name" value="HIGH-AFFINITY ZINC UPTAKE SYSTEM PROTEIN ZNUA-RELATED"/>
    <property type="match status" value="1"/>
</dbReference>
<dbReference type="InterPro" id="IPR050492">
    <property type="entry name" value="Bact_metal-bind_prot9"/>
</dbReference>
<protein>
    <submittedName>
        <fullName evidence="6">Metal ion ABC transporter substrate-binding protein</fullName>
    </submittedName>
</protein>
<comment type="caution">
    <text evidence="6">The sequence shown here is derived from an EMBL/GenBank/DDBJ whole genome shotgun (WGS) entry which is preliminary data.</text>
</comment>
<evidence type="ECO:0000256" key="1">
    <source>
        <dbReference type="ARBA" id="ARBA00011028"/>
    </source>
</evidence>